<dbReference type="AlphaFoldDB" id="A0A4W5LB85"/>
<dbReference type="InterPro" id="IPR027417">
    <property type="entry name" value="P-loop_NTPase"/>
</dbReference>
<dbReference type="Proteomes" id="UP000314982">
    <property type="component" value="Unassembled WGS sequence"/>
</dbReference>
<name>A0A4W5LB85_9TELE</name>
<sequence>MGDAVHSSSHFVEGKLFYSKHFVPIVLVGKTGVGKSAAGNTILGRKALKSKLSPSYVTDRIKVKGEVDGQLVTVIETPGVFDTNCTKVEAMIKIEKCTSLCAPHPHVFLIVIQLGRFTPEQKEILKIIQTTFGEQTANYTMVLFTHGDRLKGTSIKEYLHDSPDLQRFIKQCHGGYHVFNNRDQNPSQVIKLLEKINKMVKRNGGSHYTTVMFQLAERKIEQKKQWILRENNEKRQRDGRTEGTV</sequence>
<dbReference type="InterPro" id="IPR006703">
    <property type="entry name" value="G_AIG1"/>
</dbReference>
<evidence type="ECO:0000313" key="6">
    <source>
        <dbReference type="Proteomes" id="UP000314982"/>
    </source>
</evidence>
<evidence type="ECO:0000256" key="3">
    <source>
        <dbReference type="ARBA" id="ARBA00023134"/>
    </source>
</evidence>
<organism evidence="5 6">
    <name type="scientific">Hucho hucho</name>
    <name type="common">huchen</name>
    <dbReference type="NCBI Taxonomy" id="62062"/>
    <lineage>
        <taxon>Eukaryota</taxon>
        <taxon>Metazoa</taxon>
        <taxon>Chordata</taxon>
        <taxon>Craniata</taxon>
        <taxon>Vertebrata</taxon>
        <taxon>Euteleostomi</taxon>
        <taxon>Actinopterygii</taxon>
        <taxon>Neopterygii</taxon>
        <taxon>Teleostei</taxon>
        <taxon>Protacanthopterygii</taxon>
        <taxon>Salmoniformes</taxon>
        <taxon>Salmonidae</taxon>
        <taxon>Salmoninae</taxon>
        <taxon>Hucho</taxon>
    </lineage>
</organism>
<dbReference type="InterPro" id="IPR045058">
    <property type="entry name" value="GIMA/IAN/Toc"/>
</dbReference>
<evidence type="ECO:0000256" key="2">
    <source>
        <dbReference type="ARBA" id="ARBA00022741"/>
    </source>
</evidence>
<dbReference type="Pfam" id="PF04548">
    <property type="entry name" value="AIG1"/>
    <property type="match status" value="1"/>
</dbReference>
<reference evidence="5" key="2">
    <citation type="submission" date="2025-08" db="UniProtKB">
        <authorList>
            <consortium name="Ensembl"/>
        </authorList>
    </citation>
    <scope>IDENTIFICATION</scope>
</reference>
<dbReference type="STRING" id="62062.ENSHHUP00000022905"/>
<keyword evidence="2" id="KW-0547">Nucleotide-binding</keyword>
<reference evidence="6" key="1">
    <citation type="submission" date="2018-06" db="EMBL/GenBank/DDBJ databases">
        <title>Genome assembly of Danube salmon.</title>
        <authorList>
            <person name="Macqueen D.J."/>
            <person name="Gundappa M.K."/>
        </authorList>
    </citation>
    <scope>NUCLEOTIDE SEQUENCE [LARGE SCALE GENOMIC DNA]</scope>
</reference>
<dbReference type="GO" id="GO:0005525">
    <property type="term" value="F:GTP binding"/>
    <property type="evidence" value="ECO:0007669"/>
    <property type="project" value="UniProtKB-KW"/>
</dbReference>
<dbReference type="CDD" id="cd01852">
    <property type="entry name" value="AIG1"/>
    <property type="match status" value="1"/>
</dbReference>
<dbReference type="GeneTree" id="ENSGT01120000271858"/>
<proteinExistence type="inferred from homology"/>
<evidence type="ECO:0000259" key="4">
    <source>
        <dbReference type="PROSITE" id="PS51720"/>
    </source>
</evidence>
<keyword evidence="3" id="KW-0342">GTP-binding</keyword>
<dbReference type="FunFam" id="3.40.50.300:FF:000366">
    <property type="entry name" value="GTPase, IMAP family member 2"/>
    <property type="match status" value="1"/>
</dbReference>
<dbReference type="Gene3D" id="3.40.50.300">
    <property type="entry name" value="P-loop containing nucleotide triphosphate hydrolases"/>
    <property type="match status" value="1"/>
</dbReference>
<dbReference type="PANTHER" id="PTHR10903">
    <property type="entry name" value="GTPASE, IMAP FAMILY MEMBER-RELATED"/>
    <property type="match status" value="1"/>
</dbReference>
<dbReference type="SUPFAM" id="SSF52540">
    <property type="entry name" value="P-loop containing nucleoside triphosphate hydrolases"/>
    <property type="match status" value="1"/>
</dbReference>
<keyword evidence="6" id="KW-1185">Reference proteome</keyword>
<dbReference type="PANTHER" id="PTHR10903:SF186">
    <property type="entry name" value="GTPASE IMAP FAMILY MEMBER 4-LIKE-RELATED"/>
    <property type="match status" value="1"/>
</dbReference>
<reference evidence="5" key="3">
    <citation type="submission" date="2025-09" db="UniProtKB">
        <authorList>
            <consortium name="Ensembl"/>
        </authorList>
    </citation>
    <scope>IDENTIFICATION</scope>
</reference>
<evidence type="ECO:0000256" key="1">
    <source>
        <dbReference type="ARBA" id="ARBA00008535"/>
    </source>
</evidence>
<comment type="similarity">
    <text evidence="1">Belongs to the TRAFAC class TrmE-Era-EngA-EngB-Septin-like GTPase superfamily. AIG1/Toc34/Toc159-like paraseptin GTPase family. IAN subfamily.</text>
</comment>
<dbReference type="Ensembl" id="ENSHHUT00000023763.1">
    <property type="protein sequence ID" value="ENSHHUP00000022905.1"/>
    <property type="gene ID" value="ENSHHUG00000014323.1"/>
</dbReference>
<evidence type="ECO:0000313" key="5">
    <source>
        <dbReference type="Ensembl" id="ENSHHUP00000022905.1"/>
    </source>
</evidence>
<feature type="domain" description="AIG1-type G" evidence="4">
    <location>
        <begin position="20"/>
        <end position="217"/>
    </location>
</feature>
<protein>
    <recommendedName>
        <fullName evidence="4">AIG1-type G domain-containing protein</fullName>
    </recommendedName>
</protein>
<accession>A0A4W5LB85</accession>
<dbReference type="PROSITE" id="PS51720">
    <property type="entry name" value="G_AIG1"/>
    <property type="match status" value="1"/>
</dbReference>